<evidence type="ECO:0000313" key="5">
    <source>
        <dbReference type="Proteomes" id="UP000325315"/>
    </source>
</evidence>
<dbReference type="PANTHER" id="PTHR33172">
    <property type="entry name" value="OS08G0516900 PROTEIN"/>
    <property type="match status" value="1"/>
</dbReference>
<dbReference type="AlphaFoldDB" id="A0A5B6UM05"/>
<proteinExistence type="predicted"/>
<evidence type="ECO:0000256" key="2">
    <source>
        <dbReference type="ARBA" id="ARBA00023242"/>
    </source>
</evidence>
<dbReference type="Proteomes" id="UP000325315">
    <property type="component" value="Unassembled WGS sequence"/>
</dbReference>
<protein>
    <submittedName>
        <fullName evidence="4">Programmed cell death protein 4-like</fullName>
    </submittedName>
</protein>
<dbReference type="GO" id="GO:0006950">
    <property type="term" value="P:response to stress"/>
    <property type="evidence" value="ECO:0007669"/>
    <property type="project" value="UniProtKB-ARBA"/>
</dbReference>
<feature type="compositionally biased region" description="Acidic residues" evidence="3">
    <location>
        <begin position="204"/>
        <end position="214"/>
    </location>
</feature>
<evidence type="ECO:0000256" key="3">
    <source>
        <dbReference type="SAM" id="MobiDB-lite"/>
    </source>
</evidence>
<gene>
    <name evidence="4" type="ORF">EPI10_012516</name>
</gene>
<dbReference type="InterPro" id="IPR051992">
    <property type="entry name" value="OxStress_Response_Reg"/>
</dbReference>
<feature type="compositionally biased region" description="Basic and acidic residues" evidence="3">
    <location>
        <begin position="191"/>
        <end position="203"/>
    </location>
</feature>
<evidence type="ECO:0000313" key="4">
    <source>
        <dbReference type="EMBL" id="KAA3457836.1"/>
    </source>
</evidence>
<accession>A0A5B6UM05</accession>
<keyword evidence="2" id="KW-0539">Nucleus</keyword>
<reference evidence="5" key="1">
    <citation type="journal article" date="2019" name="Plant Biotechnol. J.">
        <title>Genome sequencing of the Australian wild diploid species Gossypium australe highlights disease resistance and delayed gland morphogenesis.</title>
        <authorList>
            <person name="Cai Y."/>
            <person name="Cai X."/>
            <person name="Wang Q."/>
            <person name="Wang P."/>
            <person name="Zhang Y."/>
            <person name="Cai C."/>
            <person name="Xu Y."/>
            <person name="Wang K."/>
            <person name="Zhou Z."/>
            <person name="Wang C."/>
            <person name="Geng S."/>
            <person name="Li B."/>
            <person name="Dong Q."/>
            <person name="Hou Y."/>
            <person name="Wang H."/>
            <person name="Ai P."/>
            <person name="Liu Z."/>
            <person name="Yi F."/>
            <person name="Sun M."/>
            <person name="An G."/>
            <person name="Cheng J."/>
            <person name="Zhang Y."/>
            <person name="Shi Q."/>
            <person name="Xie Y."/>
            <person name="Shi X."/>
            <person name="Chang Y."/>
            <person name="Huang F."/>
            <person name="Chen Y."/>
            <person name="Hong S."/>
            <person name="Mi L."/>
            <person name="Sun Q."/>
            <person name="Zhang L."/>
            <person name="Zhou B."/>
            <person name="Peng R."/>
            <person name="Zhang X."/>
            <person name="Liu F."/>
        </authorList>
    </citation>
    <scope>NUCLEOTIDE SEQUENCE [LARGE SCALE GENOMIC DNA]</scope>
    <source>
        <strain evidence="5">cv. PA1801</strain>
    </source>
</reference>
<comment type="caution">
    <text evidence="4">The sequence shown here is derived from an EMBL/GenBank/DDBJ whole genome shotgun (WGS) entry which is preliminary data.</text>
</comment>
<dbReference type="PANTHER" id="PTHR33172:SF99">
    <property type="entry name" value="COLD INDUCED PROTEIN-LIKE"/>
    <property type="match status" value="1"/>
</dbReference>
<dbReference type="EMBL" id="SMMG02000010">
    <property type="protein sequence ID" value="KAA3457836.1"/>
    <property type="molecule type" value="Genomic_DNA"/>
</dbReference>
<dbReference type="OrthoDB" id="694201at2759"/>
<dbReference type="GO" id="GO:0005634">
    <property type="term" value="C:nucleus"/>
    <property type="evidence" value="ECO:0007669"/>
    <property type="project" value="UniProtKB-SubCell"/>
</dbReference>
<sequence>MGEIFGDMKMKKMERDESSFENSINASIASSSDLIDGATSSASSSNGPLYELSEMMAQLPIKRGLSKHYHGKSQSFTSLANVKSIEDLPKKVVHVRAKMMKSCKSYGWRLDGHHHHNKVYYSPKTTISKKGSTGVAEKMKNTGKSSRGTGKSSDVRKDRRSGTGMIGSPKKGGHGGKFTWAGDGFSPAEIGVEKPVFDVKDPNFEDPDEIVNDN</sequence>
<name>A0A5B6UM05_9ROSI</name>
<organism evidence="4 5">
    <name type="scientific">Gossypium australe</name>
    <dbReference type="NCBI Taxonomy" id="47621"/>
    <lineage>
        <taxon>Eukaryota</taxon>
        <taxon>Viridiplantae</taxon>
        <taxon>Streptophyta</taxon>
        <taxon>Embryophyta</taxon>
        <taxon>Tracheophyta</taxon>
        <taxon>Spermatophyta</taxon>
        <taxon>Magnoliopsida</taxon>
        <taxon>eudicotyledons</taxon>
        <taxon>Gunneridae</taxon>
        <taxon>Pentapetalae</taxon>
        <taxon>rosids</taxon>
        <taxon>malvids</taxon>
        <taxon>Malvales</taxon>
        <taxon>Malvaceae</taxon>
        <taxon>Malvoideae</taxon>
        <taxon>Gossypium</taxon>
    </lineage>
</organism>
<feature type="region of interest" description="Disordered" evidence="3">
    <location>
        <begin position="124"/>
        <end position="214"/>
    </location>
</feature>
<evidence type="ECO:0000256" key="1">
    <source>
        <dbReference type="ARBA" id="ARBA00004123"/>
    </source>
</evidence>
<keyword evidence="5" id="KW-1185">Reference proteome</keyword>
<feature type="compositionally biased region" description="Low complexity" evidence="3">
    <location>
        <begin position="142"/>
        <end position="152"/>
    </location>
</feature>
<comment type="subcellular location">
    <subcellularLocation>
        <location evidence="1">Nucleus</location>
    </subcellularLocation>
</comment>